<organism evidence="2 3">
    <name type="scientific">Anaerostipes rhamnosivorans</name>
    <dbReference type="NCBI Taxonomy" id="1229621"/>
    <lineage>
        <taxon>Bacteria</taxon>
        <taxon>Bacillati</taxon>
        <taxon>Bacillota</taxon>
        <taxon>Clostridia</taxon>
        <taxon>Lachnospirales</taxon>
        <taxon>Lachnospiraceae</taxon>
        <taxon>Anaerostipes</taxon>
    </lineage>
</organism>
<evidence type="ECO:0000256" key="1">
    <source>
        <dbReference type="SAM" id="Phobius"/>
    </source>
</evidence>
<keyword evidence="1" id="KW-1133">Transmembrane helix</keyword>
<gene>
    <name evidence="2" type="ORF">AR1Y2_0586</name>
</gene>
<proteinExistence type="predicted"/>
<protein>
    <submittedName>
        <fullName evidence="2">PTS system, mannose-specific IID component</fullName>
    </submittedName>
</protein>
<reference evidence="2 3" key="1">
    <citation type="submission" date="2019-05" db="EMBL/GenBank/DDBJ databases">
        <title>Complete genome sequencing of Anaerostipes rhamnosivorans.</title>
        <authorList>
            <person name="Bui T.P.N."/>
            <person name="de Vos W.M."/>
        </authorList>
    </citation>
    <scope>NUCLEOTIDE SEQUENCE [LARGE SCALE GENOMIC DNA]</scope>
    <source>
        <strain evidence="2 3">1y2</strain>
    </source>
</reference>
<keyword evidence="1" id="KW-0812">Transmembrane</keyword>
<feature type="transmembrane region" description="Helical" evidence="1">
    <location>
        <begin position="50"/>
        <end position="71"/>
    </location>
</feature>
<name>A0A4V1EFW9_9FIRM</name>
<sequence length="99" mass="10414">MLKSGLVNKIIAGASILGLFMMGGLASTYVTVSTPVKFVTSAYTTTLQSIFDSIIPGLLPLIVVLCVWGYLSKVKRNYFAATLGVTIVSLVLGCLGVII</sequence>
<dbReference type="PROSITE" id="PS51108">
    <property type="entry name" value="PTS_EIID"/>
    <property type="match status" value="1"/>
</dbReference>
<dbReference type="GO" id="GO:0009401">
    <property type="term" value="P:phosphoenolpyruvate-dependent sugar phosphotransferase system"/>
    <property type="evidence" value="ECO:0007669"/>
    <property type="project" value="InterPro"/>
</dbReference>
<dbReference type="AlphaFoldDB" id="A0A4V1EFW9"/>
<dbReference type="Pfam" id="PF03613">
    <property type="entry name" value="EIID-AGA"/>
    <property type="match status" value="1"/>
</dbReference>
<accession>A0A4V1EFW9</accession>
<evidence type="ECO:0000313" key="2">
    <source>
        <dbReference type="EMBL" id="QCP34040.1"/>
    </source>
</evidence>
<evidence type="ECO:0000313" key="3">
    <source>
        <dbReference type="Proteomes" id="UP000298653"/>
    </source>
</evidence>
<dbReference type="InterPro" id="IPR004704">
    <property type="entry name" value="PTS_IID_man"/>
</dbReference>
<keyword evidence="3" id="KW-1185">Reference proteome</keyword>
<dbReference type="KEGG" id="arf:AR1Y2_0586"/>
<feature type="transmembrane region" description="Helical" evidence="1">
    <location>
        <begin position="78"/>
        <end position="98"/>
    </location>
</feature>
<dbReference type="Proteomes" id="UP000298653">
    <property type="component" value="Chromosome"/>
</dbReference>
<dbReference type="EMBL" id="CP040058">
    <property type="protein sequence ID" value="QCP34040.1"/>
    <property type="molecule type" value="Genomic_DNA"/>
</dbReference>
<dbReference type="GO" id="GO:0016020">
    <property type="term" value="C:membrane"/>
    <property type="evidence" value="ECO:0007669"/>
    <property type="project" value="InterPro"/>
</dbReference>
<keyword evidence="1" id="KW-0472">Membrane</keyword>